<protein>
    <recommendedName>
        <fullName evidence="9">P-loop containing nucleoside triphosphate hydrolase</fullName>
    </recommendedName>
</protein>
<feature type="coiled-coil region" evidence="1">
    <location>
        <begin position="1682"/>
        <end position="1709"/>
    </location>
</feature>
<dbReference type="Pfam" id="PF21143">
    <property type="entry name" value="Aquarius_N_2nd"/>
    <property type="match status" value="1"/>
</dbReference>
<feature type="region of interest" description="Disordered" evidence="2">
    <location>
        <begin position="979"/>
        <end position="1004"/>
    </location>
</feature>
<feature type="compositionally biased region" description="Acidic residues" evidence="2">
    <location>
        <begin position="1261"/>
        <end position="1300"/>
    </location>
</feature>
<feature type="region of interest" description="Disordered" evidence="2">
    <location>
        <begin position="1242"/>
        <end position="1311"/>
    </location>
</feature>
<feature type="region of interest" description="Disordered" evidence="2">
    <location>
        <begin position="21"/>
        <end position="53"/>
    </location>
</feature>
<keyword evidence="8" id="KW-1185">Reference proteome</keyword>
<feature type="domain" description="RNA helicase aquarius beta-barrel" evidence="6">
    <location>
        <begin position="1042"/>
        <end position="1191"/>
    </location>
</feature>
<dbReference type="GeneID" id="14693911"/>
<dbReference type="SUPFAM" id="SSF52540">
    <property type="entry name" value="P-loop containing nucleoside triphosphate hydrolases"/>
    <property type="match status" value="1"/>
</dbReference>
<dbReference type="Proteomes" id="UP000006319">
    <property type="component" value="Chromosome 12"/>
</dbReference>
<evidence type="ECO:0000256" key="2">
    <source>
        <dbReference type="SAM" id="MobiDB-lite"/>
    </source>
</evidence>
<keyword evidence="1" id="KW-0175">Coiled coil</keyword>
<evidence type="ECO:0000259" key="3">
    <source>
        <dbReference type="Pfam" id="PF13086"/>
    </source>
</evidence>
<dbReference type="InterPro" id="IPR041679">
    <property type="entry name" value="DNA2/NAM7-like_C"/>
</dbReference>
<feature type="compositionally biased region" description="Basic and acidic residues" evidence="2">
    <location>
        <begin position="979"/>
        <end position="993"/>
    </location>
</feature>
<dbReference type="PANTHER" id="PTHR10887:SF5">
    <property type="entry name" value="RNA HELICASE AQUARIUS"/>
    <property type="match status" value="1"/>
</dbReference>
<dbReference type="InterPro" id="IPR041677">
    <property type="entry name" value="DNA2/NAM7_AAA_11"/>
</dbReference>
<dbReference type="PANTHER" id="PTHR10887">
    <property type="entry name" value="DNA2/NAM7 HELICASE FAMILY"/>
    <property type="match status" value="1"/>
</dbReference>
<dbReference type="Pfam" id="PF13087">
    <property type="entry name" value="AAA_12"/>
    <property type="match status" value="1"/>
</dbReference>
<dbReference type="KEGG" id="pcy:PCYB_121100"/>
<evidence type="ECO:0000259" key="6">
    <source>
        <dbReference type="Pfam" id="PF21143"/>
    </source>
</evidence>
<dbReference type="RefSeq" id="XP_004223489.1">
    <property type="nucleotide sequence ID" value="XM_004223441.1"/>
</dbReference>
<dbReference type="InterPro" id="IPR048966">
    <property type="entry name" value="Aquarius_b-barrel"/>
</dbReference>
<feature type="compositionally biased region" description="Acidic residues" evidence="2">
    <location>
        <begin position="1495"/>
        <end position="1510"/>
    </location>
</feature>
<dbReference type="GO" id="GO:0003729">
    <property type="term" value="F:mRNA binding"/>
    <property type="evidence" value="ECO:0007669"/>
    <property type="project" value="TreeGrafter"/>
</dbReference>
<reference evidence="7 8" key="1">
    <citation type="journal article" date="2012" name="Nat. Genet.">
        <title>Plasmodium cynomolgi genome sequences provide insight into Plasmodium vivax and the monkey malaria clade.</title>
        <authorList>
            <person name="Tachibana S."/>
            <person name="Sullivan S.A."/>
            <person name="Kawai S."/>
            <person name="Nakamura S."/>
            <person name="Kim H.R."/>
            <person name="Goto N."/>
            <person name="Arisue N."/>
            <person name="Palacpac N.M.Q."/>
            <person name="Honma H."/>
            <person name="Yagi M."/>
            <person name="Tougan T."/>
            <person name="Katakai Y."/>
            <person name="Kaneko O."/>
            <person name="Mita T."/>
            <person name="Kita K."/>
            <person name="Yasutomi Y."/>
            <person name="Sutton P.L."/>
            <person name="Shakhbatyan R."/>
            <person name="Horii T."/>
            <person name="Yasunaga T."/>
            <person name="Barnwell J.W."/>
            <person name="Escalante A.A."/>
            <person name="Carlton J.M."/>
            <person name="Tanabe K."/>
        </authorList>
    </citation>
    <scope>NUCLEOTIDE SEQUENCE [LARGE SCALE GENOMIC DNA]</scope>
    <source>
        <strain evidence="7 8">B</strain>
    </source>
</reference>
<dbReference type="Pfam" id="PF16399">
    <property type="entry name" value="Aquarius_N_1st"/>
    <property type="match status" value="1"/>
</dbReference>
<feature type="region of interest" description="Disordered" evidence="2">
    <location>
        <begin position="506"/>
        <end position="560"/>
    </location>
</feature>
<evidence type="ECO:0000313" key="7">
    <source>
        <dbReference type="EMBL" id="GAB67542.1"/>
    </source>
</evidence>
<dbReference type="FunFam" id="3.40.50.300:FF:001749">
    <property type="entry name" value="P-loop containing nucleoside triphosphate hydrolase"/>
    <property type="match status" value="1"/>
</dbReference>
<evidence type="ECO:0008006" key="9">
    <source>
        <dbReference type="Google" id="ProtNLM"/>
    </source>
</evidence>
<dbReference type="InterPro" id="IPR027417">
    <property type="entry name" value="P-loop_NTPase"/>
</dbReference>
<dbReference type="InterPro" id="IPR047187">
    <property type="entry name" value="SF1_C_Upf1"/>
</dbReference>
<sequence>SIRQSRSHIIHTSGNEAYNISDKQTRNSKNGKKKEMSVNKSANVKSSAGPKNGELDVDIAREVKGSQKFRFVIEHIDFCLFCKKKKEKNEDSTDRGGLNHCGADGGKDDSEDDDGVDAKEGDVRIDPKWLSFIGKTYDLLKKKSFNPKHLKRLENAQYFEKVLWAHYNIYDRLYLLKNNEVFFCMDGPQVSTNKLYVKHLLSLIVFICYKYEEKGKYEIWDQIIYNRIDEFEKLVEIEKKNYTQKENYKIDERFNMYKEFLVQKFHSLFFNTLKLINYNFVFSEHMRNGKLRGGSTETEDIVRTCRRRVFKLNFLEKSFVIQFFINIYSSIDKKFLFKLCLDLCNPIIWSCVNYSYLNAFLFQKSKEAKVLYNNLLKVMEKKYLNGRSYNVLGVYTCSCGVVHQDDVKKEEYDEGIILFVNKNEFFYNLINYFLIVLDIFERESEEQDEVASDFSISSMSDADSKNEELDECEKYLEMFNDEEGNIPNEEKSPLSSEKLGDASALVGEGDMKEIVPSNDNTKDDMGTDASDQEGSLTDNSVADEEEGVTTKGHSAKHAKRVAAGGGEIGTINGTRVGSGEDVLHDEVVEFLESVEAYAKYISSEDERDGSYVNHSEHKKEEILRMFWKYEGKLKGKNKHRYTRKVRRTGRKHTWEDKKFRILFVEKCVEFFIDLLSQLYSRRILYILIKHFNVLIYCKISSLNRKRKFKELIKLLKYYVEMYINNFSGKPLTYLEISNEHYKNFEFFQTFCYKHFKEHTVLKNYYLKSVFLMNKKRELLENLSKLEERELLFLCEKLKYLVPGRETAKNANGIAGTANGIAETANDEEGDSKLRGSKWSRDSGGLFPSVPLFRRKKKLFYITVLIENLSFKSNIFEEIDKQCDYPNEKDLFDSVLIDTKDDMKKKRKTFLYTKPLFKLNLQYLCINDYVFRIYNLFKLQSYYDIRKNVLEYVYETNPKNKKVNENTVCRYVFEIDESSESNRNDNEMNDEGEKKRRKRKHEEELLGENQIDTQDGFSSHKSCSHAYNEYQLNSIVQDVNKIENTYFANERRMSNKIDSFKIVNVDNNSKKVTAEIVIDLKYKYYERVNNEWNMIRPCDILFLVCVKNYTNHYRNKINVINDGDLKKLLGINYVRGCEVFKYANFVENGEDEGDAEKSSLKRITVYLDYHQYQKDILNDPEIYNSFNLLVRRKQKENNFFYILNNIKTLIMNPDDVVIPFWVHDIFLGYCDGSLKYYQKSLPGRANAEGDSESGGVSGGESQSEEESGEESQSEDESGGESQSEDESAENASEEDSSDDANSDSKNKSGRPRATKLLKSSLSCNREKLNFIRNHIDDINYLNTFINILHVIKTTNVAYLCIDSSYMNVFSGGDKGDVKNLLNEYIEPLFLSYVPIKYGNKKKSLEKDVLQRNILESLYYHICVINGYATDEMGFVSNFVENIRVAHRYGDYCIFQFVFKAKEYFLILNSYLRRGKSGRGHVGPLIKGEGQKKGEEKEGEEGNEDEMDEPDGEVTTIGDRKQVQTLFDQNVERSIGYLRLKGDIYRIPNRIYDDQDYPLEGLLVHTKKRNSTNVALVKRVGTENGDDETNVVEAASGGEAKKRMYYTERQIECIKSGLYEGITIIEGVPGSGKTSILNKIINILFNNKTKEKILICTHSNSCLNYIFNLLVKENLIHQKYLCRVGMGELDIENLRAEYEEVERNLARNDIGRGNESSMVNKAGNDFFDEDDNFNFSKYGRINYMIDLRQKLLNEVNLLSESSSSQKIYHCLSATQYYENHVKKRISNFFKFIEIYRKNGNEEDFFKSCITASVDDYDVYNLFLCPKMYVEGRENVENLIWGGGKETTRCTSKEMEKLHILDEDKECFYLIHPEDQLGSLQLSVYSVLFPFKKYLNLKLHKVGIDEYLEYRGGFLEREKSAGGRVMEEVEGVEKVDEVEEVQKVEAKAEQEKGTNDELLAQSGDIPTQRSIFNGDVTGMTFKNDEDDLYVSKYYLAKLIKNFEHLNDCRAFEVLKNQRERGMYIIAKLARVIAMTCTHASINRSKIAKLQFYFDNIIIDECTQITENDTFLPLLLQENRYYKSKLKRIIFVGDSNQLPPIIKNKYIKNFANYEQSLYKRFLRLELPSIYLNEQGRMRNEICNIYKYFYSKYNIQIANLECINSDKFSKNFNPGFTYTYQFIHVESEEYAPVPYFYQNLLEAEMAVAIFMYMRLLGYANEVITILTTYNGQKELILDILKKKCLYNKLIGMPKKVTTVDKYQGKQNDYVIISLVRSRSIGYMKNIKRLIVAFSRARFGLYVVGNYNLYKKNYEFKKPLYFFRKNRLELSLQMNEQFDTAQRGDSSPTVIIKDLNHFYSIIYSLANAHLQHGCA</sequence>
<dbReference type="eggNOG" id="KOG1806">
    <property type="taxonomic scope" value="Eukaryota"/>
</dbReference>
<feature type="region of interest" description="Disordered" evidence="2">
    <location>
        <begin position="1480"/>
        <end position="1512"/>
    </location>
</feature>
<dbReference type="InterPro" id="IPR045055">
    <property type="entry name" value="DNA2/NAM7-like"/>
</dbReference>
<feature type="domain" description="DNA2/NAM7 helicase-like C-terminal" evidence="4">
    <location>
        <begin position="2109"/>
        <end position="2301"/>
    </location>
</feature>
<dbReference type="GO" id="GO:0004386">
    <property type="term" value="F:helicase activity"/>
    <property type="evidence" value="ECO:0007669"/>
    <property type="project" value="InterPro"/>
</dbReference>
<evidence type="ECO:0000313" key="8">
    <source>
        <dbReference type="Proteomes" id="UP000006319"/>
    </source>
</evidence>
<dbReference type="CDD" id="cd18808">
    <property type="entry name" value="SF1_C_Upf1"/>
    <property type="match status" value="1"/>
</dbReference>
<feature type="domain" description="DNA2/NAM7 helicase helicase" evidence="3">
    <location>
        <begin position="1958"/>
        <end position="2100"/>
    </location>
</feature>
<dbReference type="EMBL" id="DF157104">
    <property type="protein sequence ID" value="GAB67542.1"/>
    <property type="molecule type" value="Genomic_DNA"/>
</dbReference>
<accession>K6VE72</accession>
<dbReference type="InterPro" id="IPR032174">
    <property type="entry name" value="Aquarius_N"/>
</dbReference>
<dbReference type="Pfam" id="PF13086">
    <property type="entry name" value="AAA_11"/>
    <property type="match status" value="2"/>
</dbReference>
<gene>
    <name evidence="7" type="ORF">PCYB_121100</name>
</gene>
<evidence type="ECO:0000259" key="4">
    <source>
        <dbReference type="Pfam" id="PF13087"/>
    </source>
</evidence>
<evidence type="ECO:0000256" key="1">
    <source>
        <dbReference type="SAM" id="Coils"/>
    </source>
</evidence>
<dbReference type="VEuPathDB" id="PlasmoDB:PCYB_121100"/>
<feature type="non-terminal residue" evidence="7">
    <location>
        <position position="1"/>
    </location>
</feature>
<name>K6VE72_PLACD</name>
<dbReference type="OMA" id="NFNPGFT"/>
<dbReference type="Gene3D" id="3.40.50.300">
    <property type="entry name" value="P-loop containing nucleotide triphosphate hydrolases"/>
    <property type="match status" value="3"/>
</dbReference>
<feature type="region of interest" description="Disordered" evidence="2">
    <location>
        <begin position="89"/>
        <end position="119"/>
    </location>
</feature>
<proteinExistence type="predicted"/>
<evidence type="ECO:0000259" key="5">
    <source>
        <dbReference type="Pfam" id="PF16399"/>
    </source>
</evidence>
<dbReference type="OrthoDB" id="1879at2759"/>
<feature type="domain" description="RNA helicase aquarius N-terminal" evidence="5">
    <location>
        <begin position="656"/>
        <end position="800"/>
    </location>
</feature>
<feature type="domain" description="DNA2/NAM7 helicase helicase" evidence="3">
    <location>
        <begin position="1606"/>
        <end position="1708"/>
    </location>
</feature>
<organism evidence="7 8">
    <name type="scientific">Plasmodium cynomolgi (strain B)</name>
    <dbReference type="NCBI Taxonomy" id="1120755"/>
    <lineage>
        <taxon>Eukaryota</taxon>
        <taxon>Sar</taxon>
        <taxon>Alveolata</taxon>
        <taxon>Apicomplexa</taxon>
        <taxon>Aconoidasida</taxon>
        <taxon>Haemosporida</taxon>
        <taxon>Plasmodiidae</taxon>
        <taxon>Plasmodium</taxon>
        <taxon>Plasmodium (Plasmodium)</taxon>
    </lineage>
</organism>
<dbReference type="GO" id="GO:0071013">
    <property type="term" value="C:catalytic step 2 spliceosome"/>
    <property type="evidence" value="ECO:0007669"/>
    <property type="project" value="TreeGrafter"/>
</dbReference>